<gene>
    <name evidence="2" type="ORF">CEXT_182541</name>
</gene>
<sequence>MRENLQYRNIRGVGWKPETVESTRRKENTGLDKKPEPACGYPTKYPTGLEVEHRHFGKDLTSPKSFHGTKSCFLTIHWKSAWCFWLPKTHPVIETTRLKNLMQLRRQHQVRIINIAESALNSKFGSIPEEGNRKFNCWIRHELFIGRSSATEYSPSRENTLNGSLQTKPYCIRLQCKPFSFAGRRGIADVL</sequence>
<reference evidence="2 3" key="1">
    <citation type="submission" date="2021-06" db="EMBL/GenBank/DDBJ databases">
        <title>Caerostris extrusa draft genome.</title>
        <authorList>
            <person name="Kono N."/>
            <person name="Arakawa K."/>
        </authorList>
    </citation>
    <scope>NUCLEOTIDE SEQUENCE [LARGE SCALE GENOMIC DNA]</scope>
</reference>
<accession>A0AAV4MV82</accession>
<name>A0AAV4MV82_CAEEX</name>
<keyword evidence="3" id="KW-1185">Reference proteome</keyword>
<organism evidence="2 3">
    <name type="scientific">Caerostris extrusa</name>
    <name type="common">Bark spider</name>
    <name type="synonym">Caerostris bankana</name>
    <dbReference type="NCBI Taxonomy" id="172846"/>
    <lineage>
        <taxon>Eukaryota</taxon>
        <taxon>Metazoa</taxon>
        <taxon>Ecdysozoa</taxon>
        <taxon>Arthropoda</taxon>
        <taxon>Chelicerata</taxon>
        <taxon>Arachnida</taxon>
        <taxon>Araneae</taxon>
        <taxon>Araneomorphae</taxon>
        <taxon>Entelegynae</taxon>
        <taxon>Araneoidea</taxon>
        <taxon>Araneidae</taxon>
        <taxon>Caerostris</taxon>
    </lineage>
</organism>
<evidence type="ECO:0000313" key="3">
    <source>
        <dbReference type="Proteomes" id="UP001054945"/>
    </source>
</evidence>
<protein>
    <submittedName>
        <fullName evidence="2">Uncharacterized protein</fullName>
    </submittedName>
</protein>
<dbReference type="EMBL" id="BPLR01020249">
    <property type="protein sequence ID" value="GIX76405.1"/>
    <property type="molecule type" value="Genomic_DNA"/>
</dbReference>
<feature type="region of interest" description="Disordered" evidence="1">
    <location>
        <begin position="18"/>
        <end position="40"/>
    </location>
</feature>
<evidence type="ECO:0000313" key="2">
    <source>
        <dbReference type="EMBL" id="GIX76405.1"/>
    </source>
</evidence>
<proteinExistence type="predicted"/>
<comment type="caution">
    <text evidence="2">The sequence shown here is derived from an EMBL/GenBank/DDBJ whole genome shotgun (WGS) entry which is preliminary data.</text>
</comment>
<evidence type="ECO:0000256" key="1">
    <source>
        <dbReference type="SAM" id="MobiDB-lite"/>
    </source>
</evidence>
<feature type="compositionally biased region" description="Basic and acidic residues" evidence="1">
    <location>
        <begin position="18"/>
        <end position="36"/>
    </location>
</feature>
<dbReference type="Proteomes" id="UP001054945">
    <property type="component" value="Unassembled WGS sequence"/>
</dbReference>
<dbReference type="AlphaFoldDB" id="A0AAV4MV82"/>